<evidence type="ECO:0000256" key="4">
    <source>
        <dbReference type="ARBA" id="ARBA00022989"/>
    </source>
</evidence>
<dbReference type="AlphaFoldDB" id="A0A9C7GBX5"/>
<keyword evidence="3 6" id="KW-0812">Transmembrane</keyword>
<organism evidence="8 9">
    <name type="scientific">Pseudoneobacillus rhizosphaerae</name>
    <dbReference type="NCBI Taxonomy" id="2880968"/>
    <lineage>
        <taxon>Bacteria</taxon>
        <taxon>Bacillati</taxon>
        <taxon>Bacillota</taxon>
        <taxon>Bacilli</taxon>
        <taxon>Bacillales</taxon>
        <taxon>Bacillaceae</taxon>
        <taxon>Pseudoneobacillus</taxon>
    </lineage>
</organism>
<evidence type="ECO:0000256" key="1">
    <source>
        <dbReference type="ARBA" id="ARBA00004141"/>
    </source>
</evidence>
<keyword evidence="9" id="KW-1185">Reference proteome</keyword>
<dbReference type="InterPro" id="IPR000515">
    <property type="entry name" value="MetI-like"/>
</dbReference>
<evidence type="ECO:0000313" key="9">
    <source>
        <dbReference type="Proteomes" id="UP000789845"/>
    </source>
</evidence>
<accession>A0A9C7GBX5</accession>
<dbReference type="Gene3D" id="1.10.3720.10">
    <property type="entry name" value="MetI-like"/>
    <property type="match status" value="1"/>
</dbReference>
<dbReference type="PROSITE" id="PS50928">
    <property type="entry name" value="ABC_TM1"/>
    <property type="match status" value="1"/>
</dbReference>
<dbReference type="Proteomes" id="UP000789845">
    <property type="component" value="Unassembled WGS sequence"/>
</dbReference>
<dbReference type="RefSeq" id="WP_230497842.1">
    <property type="nucleotide sequence ID" value="NZ_CAKJTG010000021.1"/>
</dbReference>
<reference evidence="8" key="1">
    <citation type="submission" date="2021-10" db="EMBL/GenBank/DDBJ databases">
        <authorList>
            <person name="Criscuolo A."/>
        </authorList>
    </citation>
    <scope>NUCLEOTIDE SEQUENCE</scope>
    <source>
        <strain evidence="8">CIP111885</strain>
    </source>
</reference>
<feature type="transmembrane region" description="Helical" evidence="6">
    <location>
        <begin position="141"/>
        <end position="158"/>
    </location>
</feature>
<evidence type="ECO:0000256" key="2">
    <source>
        <dbReference type="ARBA" id="ARBA00022448"/>
    </source>
</evidence>
<dbReference type="Pfam" id="PF00528">
    <property type="entry name" value="BPD_transp_1"/>
    <property type="match status" value="1"/>
</dbReference>
<comment type="subcellular location">
    <subcellularLocation>
        <location evidence="6">Cell membrane</location>
        <topology evidence="6">Multi-pass membrane protein</topology>
    </subcellularLocation>
    <subcellularLocation>
        <location evidence="1">Membrane</location>
        <topology evidence="1">Multi-pass membrane protein</topology>
    </subcellularLocation>
</comment>
<protein>
    <recommendedName>
        <fullName evidence="7">ABC transmembrane type-1 domain-containing protein</fullName>
    </recommendedName>
</protein>
<sequence length="297" mass="33817">MRNIPLVVGCIFFFFLLLFAMVGPSLPFIDSELKEEIMRKDESGIHIPPYPPGKVNWLGSDNKGRDLLSLLVIGTKETLLVVFCAGALRYLLAIPLGAGAVFSKVLLRILNGWNYLLSFIPPIFLVALFLGIPFIYFSKHLFFWFLIIIAIVEVGRVAEMIRSQIVHLSGNQFIEAAITSGTTSKGLLMRHYFPHLRPQLIQNFVSDLARVLFLMAQLAVVQIFISRDFISQLGGGYLANNTSIAYPGFLQTIMRDMWTHSWIPYSTVLFISFMIITFYLLSEGIKIWYKKKYRFLS</sequence>
<dbReference type="PANTHER" id="PTHR43839">
    <property type="entry name" value="OPPC IN A BINDING PROTEIN-DEPENDENT TRANSPORT SYSTEM"/>
    <property type="match status" value="1"/>
</dbReference>
<evidence type="ECO:0000313" key="8">
    <source>
        <dbReference type="EMBL" id="CAG9609609.1"/>
    </source>
</evidence>
<comment type="caution">
    <text evidence="8">The sequence shown here is derived from an EMBL/GenBank/DDBJ whole genome shotgun (WGS) entry which is preliminary data.</text>
</comment>
<keyword evidence="4 6" id="KW-1133">Transmembrane helix</keyword>
<feature type="transmembrane region" description="Helical" evidence="6">
    <location>
        <begin position="79"/>
        <end position="103"/>
    </location>
</feature>
<keyword evidence="5 6" id="KW-0472">Membrane</keyword>
<comment type="similarity">
    <text evidence="6">Belongs to the binding-protein-dependent transport system permease family.</text>
</comment>
<dbReference type="PANTHER" id="PTHR43839:SF3">
    <property type="entry name" value="OLIGOPEPTIDE ABC TRANSPORTER, PERMEASE PROTEIN"/>
    <property type="match status" value="1"/>
</dbReference>
<dbReference type="GO" id="GO:0005886">
    <property type="term" value="C:plasma membrane"/>
    <property type="evidence" value="ECO:0007669"/>
    <property type="project" value="UniProtKB-SubCell"/>
</dbReference>
<dbReference type="GO" id="GO:0055085">
    <property type="term" value="P:transmembrane transport"/>
    <property type="evidence" value="ECO:0007669"/>
    <property type="project" value="InterPro"/>
</dbReference>
<evidence type="ECO:0000256" key="6">
    <source>
        <dbReference type="RuleBase" id="RU363032"/>
    </source>
</evidence>
<evidence type="ECO:0000256" key="5">
    <source>
        <dbReference type="ARBA" id="ARBA00023136"/>
    </source>
</evidence>
<keyword evidence="2 6" id="KW-0813">Transport</keyword>
<dbReference type="InterPro" id="IPR035906">
    <property type="entry name" value="MetI-like_sf"/>
</dbReference>
<feature type="transmembrane region" description="Helical" evidence="6">
    <location>
        <begin position="207"/>
        <end position="225"/>
    </location>
</feature>
<feature type="domain" description="ABC transmembrane type-1" evidence="7">
    <location>
        <begin position="75"/>
        <end position="282"/>
    </location>
</feature>
<feature type="transmembrane region" description="Helical" evidence="6">
    <location>
        <begin position="262"/>
        <end position="282"/>
    </location>
</feature>
<proteinExistence type="inferred from homology"/>
<dbReference type="SUPFAM" id="SSF161098">
    <property type="entry name" value="MetI-like"/>
    <property type="match status" value="1"/>
</dbReference>
<evidence type="ECO:0000256" key="3">
    <source>
        <dbReference type="ARBA" id="ARBA00022692"/>
    </source>
</evidence>
<name>A0A9C7GBX5_9BACI</name>
<evidence type="ECO:0000259" key="7">
    <source>
        <dbReference type="PROSITE" id="PS50928"/>
    </source>
</evidence>
<gene>
    <name evidence="8" type="ORF">NEOCIP111885_03352</name>
</gene>
<feature type="transmembrane region" description="Helical" evidence="6">
    <location>
        <begin position="115"/>
        <end position="135"/>
    </location>
</feature>
<dbReference type="EMBL" id="CAKJTG010000021">
    <property type="protein sequence ID" value="CAG9609609.1"/>
    <property type="molecule type" value="Genomic_DNA"/>
</dbReference>
<dbReference type="CDD" id="cd06261">
    <property type="entry name" value="TM_PBP2"/>
    <property type="match status" value="1"/>
</dbReference>